<comment type="caution">
    <text evidence="3">The sequence shown here is derived from an EMBL/GenBank/DDBJ whole genome shotgun (WGS) entry which is preliminary data.</text>
</comment>
<name>A0ABN3MNX0_9ACTN</name>
<evidence type="ECO:0000256" key="1">
    <source>
        <dbReference type="SAM" id="MobiDB-lite"/>
    </source>
</evidence>
<dbReference type="Proteomes" id="UP001501721">
    <property type="component" value="Unassembled WGS sequence"/>
</dbReference>
<feature type="transmembrane region" description="Helical" evidence="2">
    <location>
        <begin position="55"/>
        <end position="75"/>
    </location>
</feature>
<proteinExistence type="predicted"/>
<feature type="region of interest" description="Disordered" evidence="1">
    <location>
        <begin position="86"/>
        <end position="129"/>
    </location>
</feature>
<evidence type="ECO:0000313" key="4">
    <source>
        <dbReference type="Proteomes" id="UP001501721"/>
    </source>
</evidence>
<feature type="compositionally biased region" description="Pro residues" evidence="1">
    <location>
        <begin position="119"/>
        <end position="129"/>
    </location>
</feature>
<reference evidence="3 4" key="1">
    <citation type="journal article" date="2019" name="Int. J. Syst. Evol. Microbiol.">
        <title>The Global Catalogue of Microorganisms (GCM) 10K type strain sequencing project: providing services to taxonomists for standard genome sequencing and annotation.</title>
        <authorList>
            <consortium name="The Broad Institute Genomics Platform"/>
            <consortium name="The Broad Institute Genome Sequencing Center for Infectious Disease"/>
            <person name="Wu L."/>
            <person name="Ma J."/>
        </authorList>
    </citation>
    <scope>NUCLEOTIDE SEQUENCE [LARGE SCALE GENOMIC DNA]</scope>
    <source>
        <strain evidence="3 4">JCM 6923</strain>
    </source>
</reference>
<keyword evidence="2" id="KW-0472">Membrane</keyword>
<evidence type="ECO:0000313" key="3">
    <source>
        <dbReference type="EMBL" id="GAA2504670.1"/>
    </source>
</evidence>
<gene>
    <name evidence="3" type="ORF">GCM10010422_63850</name>
</gene>
<feature type="region of interest" description="Disordered" evidence="1">
    <location>
        <begin position="1"/>
        <end position="33"/>
    </location>
</feature>
<evidence type="ECO:0000256" key="2">
    <source>
        <dbReference type="SAM" id="Phobius"/>
    </source>
</evidence>
<dbReference type="RefSeq" id="WP_346076159.1">
    <property type="nucleotide sequence ID" value="NZ_BAAATL010000034.1"/>
</dbReference>
<keyword evidence="2" id="KW-0812">Transmembrane</keyword>
<dbReference type="EMBL" id="BAAATL010000034">
    <property type="protein sequence ID" value="GAA2504670.1"/>
    <property type="molecule type" value="Genomic_DNA"/>
</dbReference>
<organism evidence="3 4">
    <name type="scientific">Streptomyces graminearus</name>
    <dbReference type="NCBI Taxonomy" id="284030"/>
    <lineage>
        <taxon>Bacteria</taxon>
        <taxon>Bacillati</taxon>
        <taxon>Actinomycetota</taxon>
        <taxon>Actinomycetes</taxon>
        <taxon>Kitasatosporales</taxon>
        <taxon>Streptomycetaceae</taxon>
        <taxon>Streptomyces</taxon>
    </lineage>
</organism>
<keyword evidence="4" id="KW-1185">Reference proteome</keyword>
<sequence>MSGDPRLKRTQPGGSAVTAAARASDARQAVRDRTAVTGNAVEALRSALYFGGAGMLRPVLVLCAWIGAGIALLGLDTRRHRRAALAEAEREIQDPPTEIQDPPTDDPSLETPTPHGAPGAPPPLRRAGT</sequence>
<protein>
    <submittedName>
        <fullName evidence="3">Uncharacterized protein</fullName>
    </submittedName>
</protein>
<feature type="compositionally biased region" description="Basic and acidic residues" evidence="1">
    <location>
        <begin position="24"/>
        <end position="33"/>
    </location>
</feature>
<accession>A0ABN3MNX0</accession>
<keyword evidence="2" id="KW-1133">Transmembrane helix</keyword>